<dbReference type="STRING" id="361077.A0A152A2B6"/>
<name>A0A152A2B6_TIELA</name>
<dbReference type="InterPro" id="IPR045326">
    <property type="entry name" value="ATG17-like_dom"/>
</dbReference>
<dbReference type="GO" id="GO:0034045">
    <property type="term" value="C:phagophore assembly site membrane"/>
    <property type="evidence" value="ECO:0007669"/>
    <property type="project" value="UniProtKB-SubCell"/>
</dbReference>
<comment type="similarity">
    <text evidence="3">Belongs to the ATG17 family.</text>
</comment>
<dbReference type="PANTHER" id="PTHR28005">
    <property type="entry name" value="AUTOPHAGY-RELATED PROTEIN 17"/>
    <property type="match status" value="1"/>
</dbReference>
<proteinExistence type="inferred from homology"/>
<keyword evidence="11" id="KW-1185">Reference proteome</keyword>
<reference evidence="10 11" key="1">
    <citation type="submission" date="2015-12" db="EMBL/GenBank/DDBJ databases">
        <title>Dictyostelia acquired genes for synthesis and detection of signals that induce cell-type specialization by lateral gene transfer from prokaryotes.</title>
        <authorList>
            <person name="Gloeckner G."/>
            <person name="Schaap P."/>
        </authorList>
    </citation>
    <scope>NUCLEOTIDE SEQUENCE [LARGE SCALE GENOMIC DNA]</scope>
    <source>
        <strain evidence="10 11">TK</strain>
    </source>
</reference>
<feature type="compositionally biased region" description="Low complexity" evidence="8">
    <location>
        <begin position="430"/>
        <end position="441"/>
    </location>
</feature>
<evidence type="ECO:0000313" key="11">
    <source>
        <dbReference type="Proteomes" id="UP000076078"/>
    </source>
</evidence>
<dbReference type="EMBL" id="LODT01000015">
    <property type="protein sequence ID" value="KYR00350.1"/>
    <property type="molecule type" value="Genomic_DNA"/>
</dbReference>
<dbReference type="OMA" id="QCDFITF"/>
<evidence type="ECO:0000256" key="7">
    <source>
        <dbReference type="SAM" id="Coils"/>
    </source>
</evidence>
<dbReference type="Proteomes" id="UP000076078">
    <property type="component" value="Unassembled WGS sequence"/>
</dbReference>
<evidence type="ECO:0000259" key="9">
    <source>
        <dbReference type="Pfam" id="PF04108"/>
    </source>
</evidence>
<evidence type="ECO:0000256" key="6">
    <source>
        <dbReference type="ARBA" id="ARBA00023136"/>
    </source>
</evidence>
<evidence type="ECO:0000256" key="4">
    <source>
        <dbReference type="ARBA" id="ARBA00022490"/>
    </source>
</evidence>
<keyword evidence="6" id="KW-0472">Membrane</keyword>
<dbReference type="GO" id="GO:0000045">
    <property type="term" value="P:autophagosome assembly"/>
    <property type="evidence" value="ECO:0007669"/>
    <property type="project" value="TreeGrafter"/>
</dbReference>
<dbReference type="OrthoDB" id="1937984at2759"/>
<dbReference type="GO" id="GO:0000422">
    <property type="term" value="P:autophagy of mitochondrion"/>
    <property type="evidence" value="ECO:0007669"/>
    <property type="project" value="TreeGrafter"/>
</dbReference>
<feature type="coiled-coil region" evidence="7">
    <location>
        <begin position="28"/>
        <end position="62"/>
    </location>
</feature>
<sequence length="441" mass="52242">MNLKKSIEICQTYCTQSDVIVKQSKQHFDKINASISKLQLILKEIEKQINIIKESSKRFNDQLQPYLYQIHSFTLDKNRIFTSIEFKFDILKNKYIDKSFLSTNNNNNNNNNNNIDSSNNTLFKESTPKTLYDFIDVETLDSIKSQFISELSMLNNKKDQCDSDHLASIKNIEELYSNQFMDLVMKFQEKRTKLKPMQDLIQKEREELKQIQNYQLSITSLYDLEVFNQQQYPSQQQQQQVYSVDQQHRIQQQITMGYESMQKIIRFNKEILEEFKSHSIVYEECLGFWSKLNDFFIQFKDIWEQFERQISTMDQHCTAAGYFISELISLDKWYDLFSTSYDQLLEESTRRHKEFNRQKTIAESYENDLHTMYNNEIQQRNRFYESYGKYLPISLFSVISNPPVQFQLKQFISNNSPTVSNSTTGGGGDDNTNISINSSPK</sequence>
<dbReference type="GO" id="GO:0034727">
    <property type="term" value="P:piecemeal microautophagy of the nucleus"/>
    <property type="evidence" value="ECO:0007669"/>
    <property type="project" value="TreeGrafter"/>
</dbReference>
<evidence type="ECO:0000256" key="8">
    <source>
        <dbReference type="SAM" id="MobiDB-lite"/>
    </source>
</evidence>
<evidence type="ECO:0000256" key="2">
    <source>
        <dbReference type="ARBA" id="ARBA00004623"/>
    </source>
</evidence>
<dbReference type="FunCoup" id="A0A152A2B6">
    <property type="interactions" value="11"/>
</dbReference>
<accession>A0A152A2B6</accession>
<keyword evidence="4" id="KW-0963">Cytoplasm</keyword>
<evidence type="ECO:0000256" key="3">
    <source>
        <dbReference type="ARBA" id="ARBA00006259"/>
    </source>
</evidence>
<dbReference type="PANTHER" id="PTHR28005:SF1">
    <property type="entry name" value="AUTOPHAGY-RELATED PROTEIN 17"/>
    <property type="match status" value="1"/>
</dbReference>
<organism evidence="10 11">
    <name type="scientific">Tieghemostelium lacteum</name>
    <name type="common">Slime mold</name>
    <name type="synonym">Dictyostelium lacteum</name>
    <dbReference type="NCBI Taxonomy" id="361077"/>
    <lineage>
        <taxon>Eukaryota</taxon>
        <taxon>Amoebozoa</taxon>
        <taxon>Evosea</taxon>
        <taxon>Eumycetozoa</taxon>
        <taxon>Dictyostelia</taxon>
        <taxon>Dictyosteliales</taxon>
        <taxon>Raperosteliaceae</taxon>
        <taxon>Tieghemostelium</taxon>
    </lineage>
</organism>
<keyword evidence="5" id="KW-0072">Autophagy</keyword>
<protein>
    <submittedName>
        <fullName evidence="10">Autophagy-related protein 17</fullName>
    </submittedName>
</protein>
<evidence type="ECO:0000256" key="1">
    <source>
        <dbReference type="ARBA" id="ARBA00004496"/>
    </source>
</evidence>
<evidence type="ECO:0000256" key="5">
    <source>
        <dbReference type="ARBA" id="ARBA00023006"/>
    </source>
</evidence>
<feature type="region of interest" description="Disordered" evidence="8">
    <location>
        <begin position="417"/>
        <end position="441"/>
    </location>
</feature>
<comment type="subcellular location">
    <subcellularLocation>
        <location evidence="1">Cytoplasm</location>
    </subcellularLocation>
    <subcellularLocation>
        <location evidence="2">Preautophagosomal structure membrane</location>
        <topology evidence="2">Peripheral membrane protein</topology>
    </subcellularLocation>
</comment>
<dbReference type="InParanoid" id="A0A152A2B6"/>
<feature type="domain" description="Autophagy protein ATG17-like" evidence="9">
    <location>
        <begin position="11"/>
        <end position="391"/>
    </location>
</feature>
<dbReference type="AlphaFoldDB" id="A0A152A2B6"/>
<dbReference type="Pfam" id="PF04108">
    <property type="entry name" value="ATG17_like"/>
    <property type="match status" value="1"/>
</dbReference>
<comment type="caution">
    <text evidence="10">The sequence shown here is derived from an EMBL/GenBank/DDBJ whole genome shotgun (WGS) entry which is preliminary data.</text>
</comment>
<dbReference type="GO" id="GO:0060090">
    <property type="term" value="F:molecular adaptor activity"/>
    <property type="evidence" value="ECO:0007669"/>
    <property type="project" value="TreeGrafter"/>
</dbReference>
<gene>
    <name evidence="10" type="ORF">DLAC_03095</name>
</gene>
<evidence type="ECO:0000313" key="10">
    <source>
        <dbReference type="EMBL" id="KYR00350.1"/>
    </source>
</evidence>
<keyword evidence="7" id="KW-0175">Coiled coil</keyword>
<dbReference type="InterPro" id="IPR007240">
    <property type="entry name" value="Atg17"/>
</dbReference>
<dbReference type="GO" id="GO:1990316">
    <property type="term" value="C:Atg1/ULK1 kinase complex"/>
    <property type="evidence" value="ECO:0007669"/>
    <property type="project" value="TreeGrafter"/>
</dbReference>
<dbReference type="GO" id="GO:0030295">
    <property type="term" value="F:protein kinase activator activity"/>
    <property type="evidence" value="ECO:0007669"/>
    <property type="project" value="TreeGrafter"/>
</dbReference>